<dbReference type="EMBL" id="JBHSKX010000002">
    <property type="protein sequence ID" value="MFC5368091.1"/>
    <property type="molecule type" value="Genomic_DNA"/>
</dbReference>
<evidence type="ECO:0000313" key="3">
    <source>
        <dbReference type="Proteomes" id="UP001596201"/>
    </source>
</evidence>
<reference evidence="2 3" key="1">
    <citation type="journal article" date="2019" name="Int. J. Syst. Evol. Microbiol.">
        <title>The Global Catalogue of Microorganisms (GCM) 10K type strain sequencing project: providing services to taxonomists for standard genome sequencing and annotation.</title>
        <authorList>
            <consortium name="The Broad Institute Genomics Platform"/>
            <consortium name="The Broad Institute Genome Sequencing Center for Infectious Disease"/>
            <person name="Wu L."/>
            <person name="Ma J."/>
        </authorList>
    </citation>
    <scope>NUCLEOTIDE SEQUENCE [LARGE SCALE GENOMIC DNA]</scope>
    <source>
        <strain evidence="2 3">CGMCC 1.12237</strain>
    </source>
</reference>
<keyword evidence="3" id="KW-1185">Reference proteome</keyword>
<evidence type="ECO:0000256" key="1">
    <source>
        <dbReference type="SAM" id="Phobius"/>
    </source>
</evidence>
<dbReference type="RefSeq" id="WP_227230325.1">
    <property type="nucleotide sequence ID" value="NZ_JAJCVJ010000002.1"/>
</dbReference>
<feature type="transmembrane region" description="Helical" evidence="1">
    <location>
        <begin position="7"/>
        <end position="29"/>
    </location>
</feature>
<dbReference type="AlphaFoldDB" id="A0ABD5RE50"/>
<accession>A0ABD5RE50</accession>
<keyword evidence="1" id="KW-0472">Membrane</keyword>
<feature type="transmembrane region" description="Helical" evidence="1">
    <location>
        <begin position="49"/>
        <end position="67"/>
    </location>
</feature>
<dbReference type="Proteomes" id="UP001596201">
    <property type="component" value="Unassembled WGS sequence"/>
</dbReference>
<gene>
    <name evidence="2" type="ORF">ACFPJ5_14240</name>
</gene>
<evidence type="ECO:0000313" key="2">
    <source>
        <dbReference type="EMBL" id="MFC5368091.1"/>
    </source>
</evidence>
<name>A0ABD5RE50_9EURY</name>
<keyword evidence="1" id="KW-1133">Transmembrane helix</keyword>
<protein>
    <submittedName>
        <fullName evidence="2">Uncharacterized protein</fullName>
    </submittedName>
</protein>
<proteinExistence type="predicted"/>
<keyword evidence="1" id="KW-0812">Transmembrane</keyword>
<sequence>MSAEGSLWTLSGLVLAASGILAVGILWYAGTVVPALGTLQATAPRWARLVVLAVGAGLVLAGLVTATRTGPKG</sequence>
<comment type="caution">
    <text evidence="2">The sequence shown here is derived from an EMBL/GenBank/DDBJ whole genome shotgun (WGS) entry which is preliminary data.</text>
</comment>
<organism evidence="2 3">
    <name type="scientific">Salinirubrum litoreum</name>
    <dbReference type="NCBI Taxonomy" id="1126234"/>
    <lineage>
        <taxon>Archaea</taxon>
        <taxon>Methanobacteriati</taxon>
        <taxon>Methanobacteriota</taxon>
        <taxon>Stenosarchaea group</taxon>
        <taxon>Halobacteria</taxon>
        <taxon>Halobacteriales</taxon>
        <taxon>Haloferacaceae</taxon>
        <taxon>Salinirubrum</taxon>
    </lineage>
</organism>